<protein>
    <recommendedName>
        <fullName evidence="4">Cytochrome b561 domain-containing protein</fullName>
    </recommendedName>
</protein>
<keyword evidence="3" id="KW-1185">Reference proteome</keyword>
<keyword evidence="1" id="KW-0812">Transmembrane</keyword>
<gene>
    <name evidence="2" type="ORF">AFUS01_LOCUS45315</name>
</gene>
<proteinExistence type="predicted"/>
<feature type="transmembrane region" description="Helical" evidence="1">
    <location>
        <begin position="240"/>
        <end position="267"/>
    </location>
</feature>
<name>A0A8J2LR08_9HEXA</name>
<dbReference type="EMBL" id="CAJVCH010570850">
    <property type="protein sequence ID" value="CAG7836021.1"/>
    <property type="molecule type" value="Genomic_DNA"/>
</dbReference>
<dbReference type="AlphaFoldDB" id="A0A8J2LR08"/>
<organism evidence="2 3">
    <name type="scientific">Allacma fusca</name>
    <dbReference type="NCBI Taxonomy" id="39272"/>
    <lineage>
        <taxon>Eukaryota</taxon>
        <taxon>Metazoa</taxon>
        <taxon>Ecdysozoa</taxon>
        <taxon>Arthropoda</taxon>
        <taxon>Hexapoda</taxon>
        <taxon>Collembola</taxon>
        <taxon>Symphypleona</taxon>
        <taxon>Sminthuridae</taxon>
        <taxon>Allacma</taxon>
    </lineage>
</organism>
<feature type="non-terminal residue" evidence="2">
    <location>
        <position position="1"/>
    </location>
</feature>
<keyword evidence="1" id="KW-0472">Membrane</keyword>
<evidence type="ECO:0008006" key="4">
    <source>
        <dbReference type="Google" id="ProtNLM"/>
    </source>
</evidence>
<keyword evidence="1" id="KW-1133">Transmembrane helix</keyword>
<feature type="transmembrane region" description="Helical" evidence="1">
    <location>
        <begin position="323"/>
        <end position="345"/>
    </location>
</feature>
<reference evidence="2" key="1">
    <citation type="submission" date="2021-06" db="EMBL/GenBank/DDBJ databases">
        <authorList>
            <person name="Hodson N. C."/>
            <person name="Mongue J. A."/>
            <person name="Jaron S. K."/>
        </authorList>
    </citation>
    <scope>NUCLEOTIDE SEQUENCE</scope>
</reference>
<dbReference type="Proteomes" id="UP000708208">
    <property type="component" value="Unassembled WGS sequence"/>
</dbReference>
<comment type="caution">
    <text evidence="2">The sequence shown here is derived from an EMBL/GenBank/DDBJ whole genome shotgun (WGS) entry which is preliminary data.</text>
</comment>
<feature type="transmembrane region" description="Helical" evidence="1">
    <location>
        <begin position="196"/>
        <end position="220"/>
    </location>
</feature>
<evidence type="ECO:0000256" key="1">
    <source>
        <dbReference type="SAM" id="Phobius"/>
    </source>
</evidence>
<feature type="transmembrane region" description="Helical" evidence="1">
    <location>
        <begin position="279"/>
        <end position="303"/>
    </location>
</feature>
<accession>A0A8J2LR08</accession>
<sequence>FPECGQLSETSNLEFRAFVNSLAPGTVCAKGGPPFNLLTHKKIFFNNSVYGASDPEPPKKHPGVSCGRELANGNPSWITAYQTNVTFPDRGSVECNLHSTHRDIVNTGHGKYYKKFIGRCSKARNDPWGVSHLIPYNCFKESPGVFPLPPYKPPIGSGAEDCAKVAEKCNEQINITRNIGISANSKMGKYVWGYRIAHGIVMCFSAMIIIPTGTLFARFFKETHMSVRYINIHVWHGIHISSAWMGFSGLLSGLIAAIFGRLCFAPFRRFAMMSRKVTIFCHFFLGSLSRFLFTICLLTSFYISASPAGQYDIHENVTFEPDIAIVLVWIVVDVAIHVLLQLQMLKLDKVKPRKYAFGVPIPNVRPIWLEDAPNTTIRKLQLLAHVVVQ</sequence>
<evidence type="ECO:0000313" key="2">
    <source>
        <dbReference type="EMBL" id="CAG7836021.1"/>
    </source>
</evidence>
<dbReference type="OrthoDB" id="7733414at2759"/>
<evidence type="ECO:0000313" key="3">
    <source>
        <dbReference type="Proteomes" id="UP000708208"/>
    </source>
</evidence>